<dbReference type="InterPro" id="IPR050482">
    <property type="entry name" value="Sensor_HK_TwoCompSys"/>
</dbReference>
<organism evidence="13 14">
    <name type="scientific">Embleya hyalina</name>
    <dbReference type="NCBI Taxonomy" id="516124"/>
    <lineage>
        <taxon>Bacteria</taxon>
        <taxon>Bacillati</taxon>
        <taxon>Actinomycetota</taxon>
        <taxon>Actinomycetes</taxon>
        <taxon>Kitasatosporales</taxon>
        <taxon>Streptomycetaceae</taxon>
        <taxon>Embleya</taxon>
    </lineage>
</organism>
<dbReference type="Proteomes" id="UP000286931">
    <property type="component" value="Unassembled WGS sequence"/>
</dbReference>
<dbReference type="Pfam" id="PF07730">
    <property type="entry name" value="HisKA_3"/>
    <property type="match status" value="1"/>
</dbReference>
<name>A0A401YQB5_9ACTN</name>
<keyword evidence="7" id="KW-0067">ATP-binding</keyword>
<dbReference type="CDD" id="cd16917">
    <property type="entry name" value="HATPase_UhpB-NarQ-NarX-like"/>
    <property type="match status" value="1"/>
</dbReference>
<keyword evidence="5" id="KW-0547">Nucleotide-binding</keyword>
<feature type="domain" description="Histidine kinase/HSP90-like ATPase" evidence="11">
    <location>
        <begin position="337"/>
        <end position="426"/>
    </location>
</feature>
<evidence type="ECO:0000256" key="6">
    <source>
        <dbReference type="ARBA" id="ARBA00022777"/>
    </source>
</evidence>
<sequence>MRSSEYASEHTSTHASEHASEYASEHASGYASDTTAEAPGLRPMLRGRTGAAGAAVRTLALGALTAILVLLFLIVAGPVWAVTGRRGSGPPRPLARGARALAGWERRRLAGPGAVQPLPTDTRRLLRYLAAHVPVGLLGGAVLALVVTGVGFGAVMVGAWVSGSPNTTTADVVILVLPGAALLCLAGYGLVGLADTDRTLARRLLGPDPSEVLRRRVDELAASRAGVVEAVHEERRRIERDLHDGVQQRLVALGMLLGRARRGGDPARTDDLLRQAHEQAQQALTDLRDVAWRIHPTGLDDGGLRAVLETIAERAPVRVELDYGVRSEPAPIVATVVYFVVAEAVTNTVKHARADAVTVTVADVGDRTGDRNGDRIAVRIVDDGVGGADPAGGGLSGLARRVGALDGTLRVDSPPGGPTTITAEVPCA</sequence>
<dbReference type="InterPro" id="IPR003594">
    <property type="entry name" value="HATPase_dom"/>
</dbReference>
<dbReference type="Gene3D" id="3.30.565.10">
    <property type="entry name" value="Histidine kinase-like ATPase, C-terminal domain"/>
    <property type="match status" value="1"/>
</dbReference>
<evidence type="ECO:0000259" key="11">
    <source>
        <dbReference type="Pfam" id="PF02518"/>
    </source>
</evidence>
<evidence type="ECO:0000256" key="5">
    <source>
        <dbReference type="ARBA" id="ARBA00022741"/>
    </source>
</evidence>
<evidence type="ECO:0000256" key="3">
    <source>
        <dbReference type="ARBA" id="ARBA00022553"/>
    </source>
</evidence>
<reference evidence="13 14" key="1">
    <citation type="submission" date="2018-12" db="EMBL/GenBank/DDBJ databases">
        <title>Draft genome sequence of Embleya hyalina NBRC 13850T.</title>
        <authorList>
            <person name="Komaki H."/>
            <person name="Hosoyama A."/>
            <person name="Kimura A."/>
            <person name="Ichikawa N."/>
            <person name="Tamura T."/>
        </authorList>
    </citation>
    <scope>NUCLEOTIDE SEQUENCE [LARGE SCALE GENOMIC DNA]</scope>
    <source>
        <strain evidence="13 14">NBRC 13850</strain>
    </source>
</reference>
<feature type="domain" description="Signal transduction histidine kinase subgroup 3 dimerisation and phosphoacceptor" evidence="12">
    <location>
        <begin position="234"/>
        <end position="298"/>
    </location>
</feature>
<evidence type="ECO:0000256" key="4">
    <source>
        <dbReference type="ARBA" id="ARBA00022679"/>
    </source>
</evidence>
<feature type="compositionally biased region" description="Basic and acidic residues" evidence="9">
    <location>
        <begin position="7"/>
        <end position="24"/>
    </location>
</feature>
<dbReference type="GO" id="GO:0000155">
    <property type="term" value="F:phosphorelay sensor kinase activity"/>
    <property type="evidence" value="ECO:0007669"/>
    <property type="project" value="InterPro"/>
</dbReference>
<dbReference type="PANTHER" id="PTHR24421:SF10">
    <property type="entry name" value="NITRATE_NITRITE SENSOR PROTEIN NARQ"/>
    <property type="match status" value="1"/>
</dbReference>
<dbReference type="SUPFAM" id="SSF55874">
    <property type="entry name" value="ATPase domain of HSP90 chaperone/DNA topoisomerase II/histidine kinase"/>
    <property type="match status" value="1"/>
</dbReference>
<dbReference type="PANTHER" id="PTHR24421">
    <property type="entry name" value="NITRATE/NITRITE SENSOR PROTEIN NARX-RELATED"/>
    <property type="match status" value="1"/>
</dbReference>
<feature type="transmembrane region" description="Helical" evidence="10">
    <location>
        <begin position="172"/>
        <end position="194"/>
    </location>
</feature>
<comment type="catalytic activity">
    <reaction evidence="1">
        <text>ATP + protein L-histidine = ADP + protein N-phospho-L-histidine.</text>
        <dbReference type="EC" id="2.7.13.3"/>
    </reaction>
</comment>
<dbReference type="EMBL" id="BIFH01000021">
    <property type="protein sequence ID" value="GCD96804.1"/>
    <property type="molecule type" value="Genomic_DNA"/>
</dbReference>
<evidence type="ECO:0000256" key="7">
    <source>
        <dbReference type="ARBA" id="ARBA00022840"/>
    </source>
</evidence>
<evidence type="ECO:0000256" key="10">
    <source>
        <dbReference type="SAM" id="Phobius"/>
    </source>
</evidence>
<keyword evidence="10" id="KW-0472">Membrane</keyword>
<dbReference type="EC" id="2.7.13.3" evidence="2"/>
<keyword evidence="4" id="KW-0808">Transferase</keyword>
<comment type="caution">
    <text evidence="13">The sequence shown here is derived from an EMBL/GenBank/DDBJ whole genome shotgun (WGS) entry which is preliminary data.</text>
</comment>
<dbReference type="GO" id="GO:0005524">
    <property type="term" value="F:ATP binding"/>
    <property type="evidence" value="ECO:0007669"/>
    <property type="project" value="UniProtKB-KW"/>
</dbReference>
<dbReference type="GO" id="GO:0046983">
    <property type="term" value="F:protein dimerization activity"/>
    <property type="evidence" value="ECO:0007669"/>
    <property type="project" value="InterPro"/>
</dbReference>
<keyword evidence="10" id="KW-0812">Transmembrane</keyword>
<keyword evidence="6" id="KW-0418">Kinase</keyword>
<keyword evidence="14" id="KW-1185">Reference proteome</keyword>
<evidence type="ECO:0000256" key="2">
    <source>
        <dbReference type="ARBA" id="ARBA00012438"/>
    </source>
</evidence>
<accession>A0A401YQB5</accession>
<evidence type="ECO:0000259" key="12">
    <source>
        <dbReference type="Pfam" id="PF07730"/>
    </source>
</evidence>
<dbReference type="Gene3D" id="1.20.5.1930">
    <property type="match status" value="1"/>
</dbReference>
<dbReference type="AlphaFoldDB" id="A0A401YQB5"/>
<evidence type="ECO:0000256" key="9">
    <source>
        <dbReference type="SAM" id="MobiDB-lite"/>
    </source>
</evidence>
<keyword evidence="8" id="KW-0902">Two-component regulatory system</keyword>
<feature type="transmembrane region" description="Helical" evidence="10">
    <location>
        <begin position="59"/>
        <end position="82"/>
    </location>
</feature>
<keyword evidence="10" id="KW-1133">Transmembrane helix</keyword>
<feature type="region of interest" description="Disordered" evidence="9">
    <location>
        <begin position="1"/>
        <end position="42"/>
    </location>
</feature>
<gene>
    <name evidence="13" type="ORF">EHYA_04491</name>
</gene>
<dbReference type="Pfam" id="PF02518">
    <property type="entry name" value="HATPase_c"/>
    <property type="match status" value="1"/>
</dbReference>
<dbReference type="GO" id="GO:0016020">
    <property type="term" value="C:membrane"/>
    <property type="evidence" value="ECO:0007669"/>
    <property type="project" value="InterPro"/>
</dbReference>
<feature type="transmembrane region" description="Helical" evidence="10">
    <location>
        <begin position="133"/>
        <end position="160"/>
    </location>
</feature>
<evidence type="ECO:0000313" key="13">
    <source>
        <dbReference type="EMBL" id="GCD96804.1"/>
    </source>
</evidence>
<protein>
    <recommendedName>
        <fullName evidence="2">histidine kinase</fullName>
        <ecNumber evidence="2">2.7.13.3</ecNumber>
    </recommendedName>
</protein>
<evidence type="ECO:0000256" key="8">
    <source>
        <dbReference type="ARBA" id="ARBA00023012"/>
    </source>
</evidence>
<evidence type="ECO:0000313" key="14">
    <source>
        <dbReference type="Proteomes" id="UP000286931"/>
    </source>
</evidence>
<proteinExistence type="predicted"/>
<keyword evidence="3" id="KW-0597">Phosphoprotein</keyword>
<dbReference type="InterPro" id="IPR011712">
    <property type="entry name" value="Sig_transdc_His_kin_sub3_dim/P"/>
</dbReference>
<dbReference type="InterPro" id="IPR036890">
    <property type="entry name" value="HATPase_C_sf"/>
</dbReference>
<evidence type="ECO:0000256" key="1">
    <source>
        <dbReference type="ARBA" id="ARBA00000085"/>
    </source>
</evidence>